<dbReference type="InterPro" id="IPR039498">
    <property type="entry name" value="NTP_transf_5"/>
</dbReference>
<proteinExistence type="predicted"/>
<comment type="caution">
    <text evidence="1">The sequence shown here is derived from an EMBL/GenBank/DDBJ whole genome shotgun (WGS) entry which is preliminary data.</text>
</comment>
<name>A0ABQ6G9P3_9BACL</name>
<dbReference type="RefSeq" id="WP_284238437.1">
    <property type="nucleotide sequence ID" value="NZ_BSSQ01000008.1"/>
</dbReference>
<dbReference type="EMBL" id="BSSQ01000008">
    <property type="protein sequence ID" value="GLX67684.1"/>
    <property type="molecule type" value="Genomic_DNA"/>
</dbReference>
<protein>
    <recommendedName>
        <fullName evidence="3">Nucleotidyltransferase family protein</fullName>
    </recommendedName>
</protein>
<dbReference type="Proteomes" id="UP001157114">
    <property type="component" value="Unassembled WGS sequence"/>
</dbReference>
<organism evidence="1 2">
    <name type="scientific">Paenibacillus glycanilyticus</name>
    <dbReference type="NCBI Taxonomy" id="126569"/>
    <lineage>
        <taxon>Bacteria</taxon>
        <taxon>Bacillati</taxon>
        <taxon>Bacillota</taxon>
        <taxon>Bacilli</taxon>
        <taxon>Bacillales</taxon>
        <taxon>Paenibacillaceae</taxon>
        <taxon>Paenibacillus</taxon>
    </lineage>
</organism>
<evidence type="ECO:0008006" key="3">
    <source>
        <dbReference type="Google" id="ProtNLM"/>
    </source>
</evidence>
<accession>A0ABQ6G9P3</accession>
<gene>
    <name evidence="1" type="ORF">MU1_20290</name>
</gene>
<evidence type="ECO:0000313" key="1">
    <source>
        <dbReference type="EMBL" id="GLX67684.1"/>
    </source>
</evidence>
<sequence>MNQPWALDVSSLPKELRYMLRLLRSDYPLDEDEAMQLAGDIDWPLFLRLALYHETFPVLYPILLRLNARQQWTPDFVMANLLTPYTRNTHKLLQLQEETGRLGGLLESNGVRALFLTGITGDLNILVSKQDANVMEQQLGTETELNICWSFSPDSRNAPSFEELWVRRQASSLQKSVFTLGNEDRLLHLIMNGTRTGCSSLKWLLDLDKLMGEFLNWNRMNQLFEQSKSKLIGGQAFLLSTQLLGTLLPEEAYNLTLESKARRLAQMSIPLVRGEQDKTLESGKLPMKYVPFLRIWQQFRRLSPKGEAPLQ</sequence>
<evidence type="ECO:0000313" key="2">
    <source>
        <dbReference type="Proteomes" id="UP001157114"/>
    </source>
</evidence>
<dbReference type="Pfam" id="PF14907">
    <property type="entry name" value="NTP_transf_5"/>
    <property type="match status" value="1"/>
</dbReference>
<reference evidence="1 2" key="1">
    <citation type="submission" date="2023-03" db="EMBL/GenBank/DDBJ databases">
        <title>Draft genome sequence of the bacteria which degrade cell wall of Tricholomamatutake.</title>
        <authorList>
            <person name="Konishi Y."/>
            <person name="Fukuta Y."/>
            <person name="Shirasaka N."/>
        </authorList>
    </citation>
    <scope>NUCLEOTIDE SEQUENCE [LARGE SCALE GENOMIC DNA]</scope>
    <source>
        <strain evidence="2">mu1</strain>
    </source>
</reference>
<keyword evidence="2" id="KW-1185">Reference proteome</keyword>